<dbReference type="Proteomes" id="UP000659388">
    <property type="component" value="Unassembled WGS sequence"/>
</dbReference>
<evidence type="ECO:0000256" key="1">
    <source>
        <dbReference type="SAM" id="Coils"/>
    </source>
</evidence>
<keyword evidence="1" id="KW-0175">Coiled coil</keyword>
<dbReference type="RefSeq" id="WP_202243259.1">
    <property type="nucleotide sequence ID" value="NZ_JAESIY010000002.1"/>
</dbReference>
<comment type="caution">
    <text evidence="3">The sequence shown here is derived from an EMBL/GenBank/DDBJ whole genome shotgun (WGS) entry which is preliminary data.</text>
</comment>
<dbReference type="EMBL" id="JAESIY010000002">
    <property type="protein sequence ID" value="MBL3655597.1"/>
    <property type="molecule type" value="Genomic_DNA"/>
</dbReference>
<dbReference type="AlphaFoldDB" id="A0A937F5Z1"/>
<evidence type="ECO:0000313" key="3">
    <source>
        <dbReference type="EMBL" id="MBL3655597.1"/>
    </source>
</evidence>
<keyword evidence="2" id="KW-0732">Signal</keyword>
<evidence type="ECO:0000256" key="2">
    <source>
        <dbReference type="SAM" id="SignalP"/>
    </source>
</evidence>
<feature type="signal peptide" evidence="2">
    <location>
        <begin position="1"/>
        <end position="21"/>
    </location>
</feature>
<reference evidence="3" key="1">
    <citation type="submission" date="2021-01" db="EMBL/GenBank/DDBJ databases">
        <title>Fulvivirga kasyanovii gen. nov., sp nov., a novel member of the phylum Bacteroidetes isolated from seawater in a mussel farm.</title>
        <authorList>
            <person name="Zhao L.-H."/>
            <person name="Wang Z.-J."/>
        </authorList>
    </citation>
    <scope>NUCLEOTIDE SEQUENCE</scope>
    <source>
        <strain evidence="3">2943</strain>
    </source>
</reference>
<evidence type="ECO:0000313" key="4">
    <source>
        <dbReference type="Proteomes" id="UP000659388"/>
    </source>
</evidence>
<keyword evidence="4" id="KW-1185">Reference proteome</keyword>
<organism evidence="3 4">
    <name type="scientific">Fulvivirga sediminis</name>
    <dbReference type="NCBI Taxonomy" id="2803949"/>
    <lineage>
        <taxon>Bacteria</taxon>
        <taxon>Pseudomonadati</taxon>
        <taxon>Bacteroidota</taxon>
        <taxon>Cytophagia</taxon>
        <taxon>Cytophagales</taxon>
        <taxon>Fulvivirgaceae</taxon>
        <taxon>Fulvivirga</taxon>
    </lineage>
</organism>
<gene>
    <name evidence="3" type="ORF">JL102_05620</name>
</gene>
<name>A0A937F5Z1_9BACT</name>
<proteinExistence type="predicted"/>
<accession>A0A937F5Z1</accession>
<feature type="chain" id="PRO_5037693133" evidence="2">
    <location>
        <begin position="22"/>
        <end position="259"/>
    </location>
</feature>
<dbReference type="PROSITE" id="PS51257">
    <property type="entry name" value="PROKAR_LIPOPROTEIN"/>
    <property type="match status" value="1"/>
</dbReference>
<sequence>MTKLKILALFVSISVIMGACGSSVEKETSEWNKNKARVESLSKEYPILKDALAQDLARAQEAFDKASEIADEKEKIKAMQEANSLIEEKDRSQGTFEVKFRLIYPIHKVLNFKKAVKQTESSFTDLETIEDSYFTEKTVYFLKGAEEKIQKAKAFSSEGYTSDTEFLKAMEALTDELKETNNKLISYHEEYEGKKKADRMAAKEKMDSVKAQSEPAHVHASDDHSSSKEIAKIKCSKCGTMHDASATKCSSCGAILKSK</sequence>
<protein>
    <submittedName>
        <fullName evidence="3">Zinc ribbon domain-containing protein</fullName>
    </submittedName>
</protein>
<feature type="coiled-coil region" evidence="1">
    <location>
        <begin position="49"/>
        <end position="89"/>
    </location>
</feature>